<keyword evidence="4" id="KW-0131">Cell cycle</keyword>
<dbReference type="EMBL" id="JADCNL010000005">
    <property type="protein sequence ID" value="KAG0479216.1"/>
    <property type="molecule type" value="Genomic_DNA"/>
</dbReference>
<dbReference type="SMART" id="SM01332">
    <property type="entry name" value="Cyclin_C"/>
    <property type="match status" value="1"/>
</dbReference>
<proteinExistence type="inferred from homology"/>
<evidence type="ECO:0000256" key="3">
    <source>
        <dbReference type="ARBA" id="ARBA00023127"/>
    </source>
</evidence>
<organism evidence="8 9">
    <name type="scientific">Vanilla planifolia</name>
    <name type="common">Vanilla</name>
    <dbReference type="NCBI Taxonomy" id="51239"/>
    <lineage>
        <taxon>Eukaryota</taxon>
        <taxon>Viridiplantae</taxon>
        <taxon>Streptophyta</taxon>
        <taxon>Embryophyta</taxon>
        <taxon>Tracheophyta</taxon>
        <taxon>Spermatophyta</taxon>
        <taxon>Magnoliopsida</taxon>
        <taxon>Liliopsida</taxon>
        <taxon>Asparagales</taxon>
        <taxon>Orchidaceae</taxon>
        <taxon>Vanilloideae</taxon>
        <taxon>Vanilleae</taxon>
        <taxon>Vanilla</taxon>
    </lineage>
</organism>
<dbReference type="CDD" id="cd20544">
    <property type="entry name" value="CYCLIN_AtCycD-like_rpt2"/>
    <property type="match status" value="1"/>
</dbReference>
<dbReference type="InterPro" id="IPR006671">
    <property type="entry name" value="Cyclin_N"/>
</dbReference>
<evidence type="ECO:0000256" key="1">
    <source>
        <dbReference type="ARBA" id="ARBA00009065"/>
    </source>
</evidence>
<feature type="domain" description="Cyclin-like" evidence="6">
    <location>
        <begin position="64"/>
        <end position="150"/>
    </location>
</feature>
<keyword evidence="2" id="KW-0132">Cell division</keyword>
<dbReference type="AlphaFoldDB" id="A0A835V133"/>
<dbReference type="GO" id="GO:0051301">
    <property type="term" value="P:cell division"/>
    <property type="evidence" value="ECO:0007669"/>
    <property type="project" value="UniProtKB-KW"/>
</dbReference>
<dbReference type="Pfam" id="PF02984">
    <property type="entry name" value="Cyclin_C"/>
    <property type="match status" value="1"/>
</dbReference>
<protein>
    <recommendedName>
        <fullName evidence="10">Cyclin-D6-1</fullName>
    </recommendedName>
</protein>
<dbReference type="InterPro" id="IPR039361">
    <property type="entry name" value="Cyclin"/>
</dbReference>
<dbReference type="FunFam" id="1.10.472.10:FF:000060">
    <property type="entry name" value="D6-type cyclin"/>
    <property type="match status" value="1"/>
</dbReference>
<gene>
    <name evidence="8" type="ORF">HPP92_010074</name>
</gene>
<dbReference type="Gene3D" id="1.10.472.10">
    <property type="entry name" value="Cyclin-like"/>
    <property type="match status" value="2"/>
</dbReference>
<accession>A0A835V133</accession>
<name>A0A835V133_VANPL</name>
<dbReference type="SMART" id="SM00385">
    <property type="entry name" value="CYCLIN"/>
    <property type="match status" value="1"/>
</dbReference>
<dbReference type="PANTHER" id="PTHR10177">
    <property type="entry name" value="CYCLINS"/>
    <property type="match status" value="1"/>
</dbReference>
<evidence type="ECO:0008006" key="10">
    <source>
        <dbReference type="Google" id="ProtNLM"/>
    </source>
</evidence>
<evidence type="ECO:0000313" key="8">
    <source>
        <dbReference type="EMBL" id="KAG0479216.1"/>
    </source>
</evidence>
<keyword evidence="3 5" id="KW-0195">Cyclin</keyword>
<evidence type="ECO:0000256" key="5">
    <source>
        <dbReference type="RuleBase" id="RU000383"/>
    </source>
</evidence>
<keyword evidence="9" id="KW-1185">Reference proteome</keyword>
<evidence type="ECO:0000313" key="9">
    <source>
        <dbReference type="Proteomes" id="UP000636800"/>
    </source>
</evidence>
<dbReference type="InterPro" id="IPR004367">
    <property type="entry name" value="Cyclin_C-dom"/>
</dbReference>
<reference evidence="8 9" key="1">
    <citation type="journal article" date="2020" name="Nat. Food">
        <title>A phased Vanilla planifolia genome enables genetic improvement of flavour and production.</title>
        <authorList>
            <person name="Hasing T."/>
            <person name="Tang H."/>
            <person name="Brym M."/>
            <person name="Khazi F."/>
            <person name="Huang T."/>
            <person name="Chambers A.H."/>
        </authorList>
    </citation>
    <scope>NUCLEOTIDE SEQUENCE [LARGE SCALE GENOMIC DNA]</scope>
    <source>
        <tissue evidence="8">Leaf</tissue>
    </source>
</reference>
<dbReference type="SUPFAM" id="SSF47954">
    <property type="entry name" value="Cyclin-like"/>
    <property type="match status" value="2"/>
</dbReference>
<dbReference type="InterPro" id="IPR013763">
    <property type="entry name" value="Cyclin-like_dom"/>
</dbReference>
<dbReference type="Proteomes" id="UP000636800">
    <property type="component" value="Chromosome 5"/>
</dbReference>
<dbReference type="Pfam" id="PF00134">
    <property type="entry name" value="Cyclin_N"/>
    <property type="match status" value="1"/>
</dbReference>
<evidence type="ECO:0000259" key="6">
    <source>
        <dbReference type="SMART" id="SM00385"/>
    </source>
</evidence>
<comment type="similarity">
    <text evidence="1">Belongs to the cyclin family. Cyclin D subfamily.</text>
</comment>
<evidence type="ECO:0000256" key="4">
    <source>
        <dbReference type="ARBA" id="ARBA00023306"/>
    </source>
</evidence>
<dbReference type="FunFam" id="1.10.472.10:FF:000040">
    <property type="entry name" value="D6-type cyclin"/>
    <property type="match status" value="1"/>
</dbReference>
<dbReference type="InterPro" id="IPR036915">
    <property type="entry name" value="Cyclin-like_sf"/>
</dbReference>
<feature type="domain" description="Cyclin C-terminal" evidence="7">
    <location>
        <begin position="159"/>
        <end position="279"/>
    </location>
</feature>
<sequence>MEFDFDLENPLAEIDDDDLRHSGALLLESNRPEEPSELFAAESDHMIFLADAQHLRTIRCQALSVVSQAQFHSNLDQELTYLAVNYVDRFLSKREIPQKKPWISRLLAISCLSLASKMKLVDFSLDYLQREESFIFNPQTIQRMELLVLGTLEWRMRSITPFSFLRFFLAYLPLSNPPLVGAIKTHASDILFKCQNDIKMLEFRPSTTAAAALLVAASKHSAAHFLVFRCAVLSCDYLIEERVAECCAAINGYDWAPGTEVALIRCDSKITPATVLTDYCTSLDTERIVGSAFDGSDADKFRSATAPPVCNKLDYINH</sequence>
<comment type="caution">
    <text evidence="8">The sequence shown here is derived from an EMBL/GenBank/DDBJ whole genome shotgun (WGS) entry which is preliminary data.</text>
</comment>
<evidence type="ECO:0000259" key="7">
    <source>
        <dbReference type="SMART" id="SM01332"/>
    </source>
</evidence>
<evidence type="ECO:0000256" key="2">
    <source>
        <dbReference type="ARBA" id="ARBA00022618"/>
    </source>
</evidence>